<keyword evidence="5" id="KW-1185">Reference proteome</keyword>
<dbReference type="Proteomes" id="UP000091857">
    <property type="component" value="Chromosome 6"/>
</dbReference>
<keyword evidence="1" id="KW-0175">Coiled coil</keyword>
<reference evidence="5" key="1">
    <citation type="journal article" date="2016" name="Nat. Biotechnol.">
        <title>Sequencing wild and cultivated cassava and related species reveals extensive interspecific hybridization and genetic diversity.</title>
        <authorList>
            <person name="Bredeson J.V."/>
            <person name="Lyons J.B."/>
            <person name="Prochnik S.E."/>
            <person name="Wu G.A."/>
            <person name="Ha C.M."/>
            <person name="Edsinger-Gonzales E."/>
            <person name="Grimwood J."/>
            <person name="Schmutz J."/>
            <person name="Rabbi I.Y."/>
            <person name="Egesi C."/>
            <person name="Nauluvula P."/>
            <person name="Lebot V."/>
            <person name="Ndunguru J."/>
            <person name="Mkamilo G."/>
            <person name="Bart R.S."/>
            <person name="Setter T.L."/>
            <person name="Gleadow R.M."/>
            <person name="Kulakow P."/>
            <person name="Ferguson M.E."/>
            <person name="Rounsley S."/>
            <person name="Rokhsar D.S."/>
        </authorList>
    </citation>
    <scope>NUCLEOTIDE SEQUENCE [LARGE SCALE GENOMIC DNA]</scope>
    <source>
        <strain evidence="5">cv. AM560-2</strain>
    </source>
</reference>
<dbReference type="Gramene" id="Manes.06G108400.1.v8.1">
    <property type="protein sequence ID" value="Manes.06G108400.1.v8.1.CDS"/>
    <property type="gene ID" value="Manes.06G108400.v8.1"/>
</dbReference>
<dbReference type="PANTHER" id="PTHR31805">
    <property type="entry name" value="RECEPTOR-LIKE KINASE, PUTATIVE (DUF1421)-RELATED"/>
    <property type="match status" value="1"/>
</dbReference>
<evidence type="ECO:0000256" key="2">
    <source>
        <dbReference type="SAM" id="MobiDB-lite"/>
    </source>
</evidence>
<evidence type="ECO:0000259" key="3">
    <source>
        <dbReference type="Pfam" id="PF07223"/>
    </source>
</evidence>
<protein>
    <recommendedName>
        <fullName evidence="3">DUF1421 domain-containing protein</fullName>
    </recommendedName>
</protein>
<evidence type="ECO:0000313" key="4">
    <source>
        <dbReference type="EMBL" id="OAY47822.1"/>
    </source>
</evidence>
<feature type="coiled-coil region" evidence="1">
    <location>
        <begin position="104"/>
        <end position="131"/>
    </location>
</feature>
<dbReference type="InterPro" id="IPR010820">
    <property type="entry name" value="DUF1421"/>
</dbReference>
<sequence length="517" mass="56810">MNSSKYMDKQITDLSKTPIRTFLDDEDDDEEEEDHLDQGFDFYPIRSVHSHAKIPDGIHLSGWSSDQHSTKFSGEKAGSFSNAELISRIDQKLKEHADVLLHSVECLSARLSQMESRTRQVENNFDDLKESIEFNHGRTDRKLKELENILIEVHGGIKDLRDKQEIAETQLQLAKLRVSKDDAQLEKQNNDVQSSLGTEALSSVSQQSNQQLPVPVACPQQVLSLSSNIKNLPAEHLPLTKPAATAPKYLTPSASQLPTITATAPQLPSQLLTNFVPSVPQQESHYTLPVCSPGTIHQKYVLPTQQSQPPYIHQPCLPPSHLPPNSHFPQLPHVQSPFSAVNPQVQSHHPEVSFVPSQGIHKSSQPHDWPLPPQLLNVGSTDLPSNLRYSERTSANTPPGGYTNIVDFYHYGAPTHSGSAMKPVQPSPSPPASTGETNFSKLPTARILPRAIPTASSVDSESSSGEGGNRATVDNVVDKVVAMGFRRDLVRATVKKLTENGQSVDLNTVLDKLMNSG</sequence>
<evidence type="ECO:0000256" key="1">
    <source>
        <dbReference type="SAM" id="Coils"/>
    </source>
</evidence>
<dbReference type="PANTHER" id="PTHR31805:SF15">
    <property type="entry name" value="DUF1421 DOMAIN-CONTAINING PROTEIN"/>
    <property type="match status" value="1"/>
</dbReference>
<comment type="caution">
    <text evidence="4">The sequence shown here is derived from an EMBL/GenBank/DDBJ whole genome shotgun (WGS) entry which is preliminary data.</text>
</comment>
<accession>A0A2C9VPV4</accession>
<feature type="region of interest" description="Disordered" evidence="2">
    <location>
        <begin position="451"/>
        <end position="471"/>
    </location>
</feature>
<name>A0A2C9VPV4_MANES</name>
<proteinExistence type="predicted"/>
<feature type="region of interest" description="Disordered" evidence="2">
    <location>
        <begin position="185"/>
        <end position="204"/>
    </location>
</feature>
<dbReference type="OrthoDB" id="515416at2759"/>
<dbReference type="AlphaFoldDB" id="A0A2C9VPV4"/>
<organism evidence="4 5">
    <name type="scientific">Manihot esculenta</name>
    <name type="common">Cassava</name>
    <name type="synonym">Jatropha manihot</name>
    <dbReference type="NCBI Taxonomy" id="3983"/>
    <lineage>
        <taxon>Eukaryota</taxon>
        <taxon>Viridiplantae</taxon>
        <taxon>Streptophyta</taxon>
        <taxon>Embryophyta</taxon>
        <taxon>Tracheophyta</taxon>
        <taxon>Spermatophyta</taxon>
        <taxon>Magnoliopsida</taxon>
        <taxon>eudicotyledons</taxon>
        <taxon>Gunneridae</taxon>
        <taxon>Pentapetalae</taxon>
        <taxon>rosids</taxon>
        <taxon>fabids</taxon>
        <taxon>Malpighiales</taxon>
        <taxon>Euphorbiaceae</taxon>
        <taxon>Crotonoideae</taxon>
        <taxon>Manihoteae</taxon>
        <taxon>Manihot</taxon>
    </lineage>
</organism>
<dbReference type="EMBL" id="CM004392">
    <property type="protein sequence ID" value="OAY47822.1"/>
    <property type="molecule type" value="Genomic_DNA"/>
</dbReference>
<feature type="region of interest" description="Disordered" evidence="2">
    <location>
        <begin position="417"/>
        <end position="439"/>
    </location>
</feature>
<evidence type="ECO:0000313" key="5">
    <source>
        <dbReference type="Proteomes" id="UP000091857"/>
    </source>
</evidence>
<gene>
    <name evidence="4" type="ORF">MANES_06G108400v8</name>
</gene>
<dbReference type="Pfam" id="PF07223">
    <property type="entry name" value="DUF1421"/>
    <property type="match status" value="1"/>
</dbReference>
<feature type="domain" description="DUF1421" evidence="3">
    <location>
        <begin position="473"/>
        <end position="516"/>
    </location>
</feature>